<protein>
    <submittedName>
        <fullName evidence="2">Uncharacterized protein</fullName>
    </submittedName>
</protein>
<dbReference type="EMBL" id="CAGS01000269">
    <property type="protein sequence ID" value="CCF84419.1"/>
    <property type="molecule type" value="Genomic_DNA"/>
</dbReference>
<feature type="compositionally biased region" description="Basic residues" evidence="1">
    <location>
        <begin position="1"/>
        <end position="15"/>
    </location>
</feature>
<keyword evidence="3" id="KW-1185">Reference proteome</keyword>
<organism evidence="2 3">
    <name type="scientific">Nitrolancea hollandica Lb</name>
    <dbReference type="NCBI Taxonomy" id="1129897"/>
    <lineage>
        <taxon>Bacteria</taxon>
        <taxon>Pseudomonadati</taxon>
        <taxon>Thermomicrobiota</taxon>
        <taxon>Thermomicrobia</taxon>
        <taxon>Sphaerobacterales</taxon>
        <taxon>Sphaerobacterineae</taxon>
        <taxon>Sphaerobacteraceae</taxon>
        <taxon>Nitrolancea</taxon>
    </lineage>
</organism>
<comment type="caution">
    <text evidence="2">The sequence shown here is derived from an EMBL/GenBank/DDBJ whole genome shotgun (WGS) entry which is preliminary data.</text>
</comment>
<sequence length="71" mass="8361">MPKKRRLGSHPGRRAYGKEIDRHSTAYTKPRRVKRTETRWEERQQQSRQITHIRSPALPEAPEDDAQRGGN</sequence>
<accession>I4EIA7</accession>
<dbReference type="Proteomes" id="UP000004221">
    <property type="component" value="Unassembled WGS sequence"/>
</dbReference>
<feature type="compositionally biased region" description="Basic and acidic residues" evidence="1">
    <location>
        <begin position="35"/>
        <end position="45"/>
    </location>
</feature>
<proteinExistence type="predicted"/>
<gene>
    <name evidence="2" type="ORF">NITHO_3400003</name>
</gene>
<evidence type="ECO:0000313" key="3">
    <source>
        <dbReference type="Proteomes" id="UP000004221"/>
    </source>
</evidence>
<evidence type="ECO:0000256" key="1">
    <source>
        <dbReference type="SAM" id="MobiDB-lite"/>
    </source>
</evidence>
<feature type="region of interest" description="Disordered" evidence="1">
    <location>
        <begin position="1"/>
        <end position="71"/>
    </location>
</feature>
<reference evidence="2 3" key="1">
    <citation type="journal article" date="2012" name="ISME J.">
        <title>Nitrification expanded: discovery, physiology and genomics of a nitrite-oxidizing bacterium from the phylum Chloroflexi.</title>
        <authorList>
            <person name="Sorokin D.Y."/>
            <person name="Lucker S."/>
            <person name="Vejmelkova D."/>
            <person name="Kostrikina N.A."/>
            <person name="Kleerebezem R."/>
            <person name="Rijpstra W.I."/>
            <person name="Damste J.S."/>
            <person name="Le Paslier D."/>
            <person name="Muyzer G."/>
            <person name="Wagner M."/>
            <person name="van Loosdrecht M.C."/>
            <person name="Daims H."/>
        </authorList>
    </citation>
    <scope>NUCLEOTIDE SEQUENCE [LARGE SCALE GENOMIC DNA]</scope>
    <source>
        <strain evidence="3">none</strain>
    </source>
</reference>
<dbReference type="AlphaFoldDB" id="I4EIA7"/>
<name>I4EIA7_9BACT</name>
<evidence type="ECO:0000313" key="2">
    <source>
        <dbReference type="EMBL" id="CCF84419.1"/>
    </source>
</evidence>